<proteinExistence type="predicted"/>
<dbReference type="Proteomes" id="UP000472839">
    <property type="component" value="Unassembled WGS sequence"/>
</dbReference>
<sequence>MTKYNKDFLGTKKLLASIVEVKDEVKDKYYDFYLKNIGNIDKLAQNSLEDYVLEQHRNPLGNCTIRLEKDKYVMQKELDNGEYFYLPFEKNKSPQIPYKDAEKMEMLFNEYPKHKPLRKKALLDRIYEKNKSLLLENKMTKKHYYGSKIGDLIPELEKLGIADLTEAMSFYDVVEKRTSRAKTSKAEEVMCESAFFDKFNNYKERIADCDTHEVLKLFSDLEKEVASHISSFDSEVLKRDSIIKETVSEDISCISIPSSEYMLDAFFDKDIDRKAIKFDIYRGKLEDMEMKISFKFYSPCENLTEVVDRFETLDYVMSNTQMQEFEQEETITLK</sequence>
<dbReference type="RefSeq" id="WP_152279420.1">
    <property type="nucleotide sequence ID" value="NZ_WFKK01000001.1"/>
</dbReference>
<evidence type="ECO:0000313" key="2">
    <source>
        <dbReference type="Proteomes" id="UP000472839"/>
    </source>
</evidence>
<name>A0A6L4WWK4_9BACT</name>
<organism evidence="1 2">
    <name type="scientific">Poseidonibacter ostreae</name>
    <dbReference type="NCBI Taxonomy" id="2654171"/>
    <lineage>
        <taxon>Bacteria</taxon>
        <taxon>Pseudomonadati</taxon>
        <taxon>Campylobacterota</taxon>
        <taxon>Epsilonproteobacteria</taxon>
        <taxon>Campylobacterales</taxon>
        <taxon>Arcobacteraceae</taxon>
        <taxon>Poseidonibacter</taxon>
    </lineage>
</organism>
<dbReference type="EMBL" id="WFKK01000001">
    <property type="protein sequence ID" value="KAB7891318.1"/>
    <property type="molecule type" value="Genomic_DNA"/>
</dbReference>
<reference evidence="1 2" key="1">
    <citation type="submission" date="2019-10" db="EMBL/GenBank/DDBJ databases">
        <title>Poseidonibacter ostreae sp. nov., isolated from the gut of the Ostrea denselamellosa.</title>
        <authorList>
            <person name="Choi A."/>
        </authorList>
    </citation>
    <scope>NUCLEOTIDE SEQUENCE [LARGE SCALE GENOMIC DNA]</scope>
    <source>
        <strain evidence="1 2">SJOD-M-33</strain>
    </source>
</reference>
<protein>
    <submittedName>
        <fullName evidence="1">Uncharacterized protein</fullName>
    </submittedName>
</protein>
<accession>A0A6L4WWK4</accession>
<evidence type="ECO:0000313" key="1">
    <source>
        <dbReference type="EMBL" id="KAB7891318.1"/>
    </source>
</evidence>
<gene>
    <name evidence="1" type="ORF">GBG19_00345</name>
</gene>
<dbReference type="AlphaFoldDB" id="A0A6L4WWK4"/>
<comment type="caution">
    <text evidence="1">The sequence shown here is derived from an EMBL/GenBank/DDBJ whole genome shotgun (WGS) entry which is preliminary data.</text>
</comment>